<sequence>MLTLHWLTRCVPGLSILLLISLITVMFSDVKSWFFLPLACVLMTYSVIIHVDTFIFAIRLPYALLHVNRGVMDALRRRGEKSTKQAASASQYRDDDRDETRAEDAGRAKLDVVGGQEGEVVHLIIVPNYMEDVSTLKSTLDVLASHPRARTQYEICLAMEQKEACASEKAAHLASLHEKSFRAVVPSYHPSGVPGEIAGKSANVAFAARMAMERHRAVPGKCEDLIFTVMDADTHLARDYFSEIRRLHYLHPHENRRTLYVCPIIFDRNAHRIPVFVRCADLLWAMAGISALVEPWPISIPTSVYSLPLVLAEEVNGWDADPNAIGEDMHMLLKCYFGTGGTITTRTVFSPASQCNVEGGGDTRIAKYIDTLGARYRQGLRHMWGALDTGFAVRSAFSRPVARVGLKHVLLLHLLWEAHFLPIHLTVLLIFSSIYTAITPPDAIHPYLAWVFWFTGLLRTLSFIGMNVALYFYDRYHATAVSTRAQDMARAALTDGFSYRPLKFQFLADRILFPVAGAIFGTVPAIQAEISHFWTDRLVYRVSAKPLFKMSA</sequence>
<proteinExistence type="predicted"/>
<keyword evidence="1" id="KW-0808">Transferase</keyword>
<accession>A0ACB8QDM8</accession>
<reference evidence="1" key="1">
    <citation type="submission" date="2021-02" db="EMBL/GenBank/DDBJ databases">
        <authorList>
            <consortium name="DOE Joint Genome Institute"/>
            <person name="Ahrendt S."/>
            <person name="Looney B.P."/>
            <person name="Miyauchi S."/>
            <person name="Morin E."/>
            <person name="Drula E."/>
            <person name="Courty P.E."/>
            <person name="Chicoki N."/>
            <person name="Fauchery L."/>
            <person name="Kohler A."/>
            <person name="Kuo A."/>
            <person name="Labutti K."/>
            <person name="Pangilinan J."/>
            <person name="Lipzen A."/>
            <person name="Riley R."/>
            <person name="Andreopoulos W."/>
            <person name="He G."/>
            <person name="Johnson J."/>
            <person name="Barry K.W."/>
            <person name="Grigoriev I.V."/>
            <person name="Nagy L."/>
            <person name="Hibbett D."/>
            <person name="Henrissat B."/>
            <person name="Matheny P.B."/>
            <person name="Labbe J."/>
            <person name="Martin F."/>
        </authorList>
    </citation>
    <scope>NUCLEOTIDE SEQUENCE</scope>
    <source>
        <strain evidence="1">EC-137</strain>
    </source>
</reference>
<reference evidence="1" key="2">
    <citation type="journal article" date="2022" name="New Phytol.">
        <title>Evolutionary transition to the ectomycorrhizal habit in the genomes of a hyperdiverse lineage of mushroom-forming fungi.</title>
        <authorList>
            <person name="Looney B."/>
            <person name="Miyauchi S."/>
            <person name="Morin E."/>
            <person name="Drula E."/>
            <person name="Courty P.E."/>
            <person name="Kohler A."/>
            <person name="Kuo A."/>
            <person name="LaButti K."/>
            <person name="Pangilinan J."/>
            <person name="Lipzen A."/>
            <person name="Riley R."/>
            <person name="Andreopoulos W."/>
            <person name="He G."/>
            <person name="Johnson J."/>
            <person name="Nolan M."/>
            <person name="Tritt A."/>
            <person name="Barry K.W."/>
            <person name="Grigoriev I.V."/>
            <person name="Nagy L.G."/>
            <person name="Hibbett D."/>
            <person name="Henrissat B."/>
            <person name="Matheny P.B."/>
            <person name="Labbe J."/>
            <person name="Martin F.M."/>
        </authorList>
    </citation>
    <scope>NUCLEOTIDE SEQUENCE</scope>
    <source>
        <strain evidence="1">EC-137</strain>
    </source>
</reference>
<dbReference type="EMBL" id="MU273655">
    <property type="protein sequence ID" value="KAI0029813.1"/>
    <property type="molecule type" value="Genomic_DNA"/>
</dbReference>
<protein>
    <submittedName>
        <fullName evidence="1">Glycosyl transferase family group 2-domain-containing protein</fullName>
    </submittedName>
</protein>
<dbReference type="Proteomes" id="UP000814128">
    <property type="component" value="Unassembled WGS sequence"/>
</dbReference>
<gene>
    <name evidence="1" type="ORF">K488DRAFT_72690</name>
</gene>
<keyword evidence="2" id="KW-1185">Reference proteome</keyword>
<evidence type="ECO:0000313" key="1">
    <source>
        <dbReference type="EMBL" id="KAI0029813.1"/>
    </source>
</evidence>
<organism evidence="1 2">
    <name type="scientific">Vararia minispora EC-137</name>
    <dbReference type="NCBI Taxonomy" id="1314806"/>
    <lineage>
        <taxon>Eukaryota</taxon>
        <taxon>Fungi</taxon>
        <taxon>Dikarya</taxon>
        <taxon>Basidiomycota</taxon>
        <taxon>Agaricomycotina</taxon>
        <taxon>Agaricomycetes</taxon>
        <taxon>Russulales</taxon>
        <taxon>Lachnocladiaceae</taxon>
        <taxon>Vararia</taxon>
    </lineage>
</organism>
<comment type="caution">
    <text evidence="1">The sequence shown here is derived from an EMBL/GenBank/DDBJ whole genome shotgun (WGS) entry which is preliminary data.</text>
</comment>
<name>A0ACB8QDM8_9AGAM</name>
<evidence type="ECO:0000313" key="2">
    <source>
        <dbReference type="Proteomes" id="UP000814128"/>
    </source>
</evidence>